<dbReference type="Gene3D" id="1.20.58.340">
    <property type="entry name" value="Magnesium transport protein CorA, transmembrane region"/>
    <property type="match status" value="1"/>
</dbReference>
<keyword evidence="4" id="KW-0812">Transmembrane</keyword>
<accession>A0AAD5SB37</accession>
<dbReference type="GO" id="GO:0005743">
    <property type="term" value="C:mitochondrial inner membrane"/>
    <property type="evidence" value="ECO:0007669"/>
    <property type="project" value="UniProtKB-SubCell"/>
</dbReference>
<keyword evidence="7" id="KW-1133">Transmembrane helix</keyword>
<evidence type="ECO:0000313" key="11">
    <source>
        <dbReference type="EMBL" id="KAJ3041186.1"/>
    </source>
</evidence>
<dbReference type="PANTHER" id="PTHR13890">
    <property type="entry name" value="RNA SPLICING PROTEIN MRS2, MITOCHONDRIAL"/>
    <property type="match status" value="1"/>
</dbReference>
<comment type="subcellular location">
    <subcellularLocation>
        <location evidence="1">Membrane</location>
        <topology evidence="1">Multi-pass membrane protein</topology>
    </subcellularLocation>
    <subcellularLocation>
        <location evidence="10">Mitochondrion inner membrane</location>
        <topology evidence="10">Multi-pass membrane protein</topology>
    </subcellularLocation>
</comment>
<keyword evidence="10" id="KW-0496">Mitochondrion</keyword>
<keyword evidence="3 10" id="KW-0813">Transport</keyword>
<evidence type="ECO:0000256" key="1">
    <source>
        <dbReference type="ARBA" id="ARBA00004141"/>
    </source>
</evidence>
<evidence type="ECO:0000313" key="12">
    <source>
        <dbReference type="Proteomes" id="UP001212841"/>
    </source>
</evidence>
<gene>
    <name evidence="11" type="primary">MRS2</name>
    <name evidence="11" type="ORF">HK097_002366</name>
</gene>
<keyword evidence="9" id="KW-0472">Membrane</keyword>
<keyword evidence="12" id="KW-1185">Reference proteome</keyword>
<comment type="similarity">
    <text evidence="2 10">Belongs to the CorA metal ion transporter (MIT) (TC 1.A.35) family.</text>
</comment>
<evidence type="ECO:0000256" key="7">
    <source>
        <dbReference type="ARBA" id="ARBA00022989"/>
    </source>
</evidence>
<reference evidence="11" key="1">
    <citation type="submission" date="2020-05" db="EMBL/GenBank/DDBJ databases">
        <title>Phylogenomic resolution of chytrid fungi.</title>
        <authorList>
            <person name="Stajich J.E."/>
            <person name="Amses K."/>
            <person name="Simmons R."/>
            <person name="Seto K."/>
            <person name="Myers J."/>
            <person name="Bonds A."/>
            <person name="Quandt C.A."/>
            <person name="Barry K."/>
            <person name="Liu P."/>
            <person name="Grigoriev I."/>
            <person name="Longcore J.E."/>
            <person name="James T.Y."/>
        </authorList>
    </citation>
    <scope>NUCLEOTIDE SEQUENCE</scope>
    <source>
        <strain evidence="11">JEL0318</strain>
    </source>
</reference>
<dbReference type="CDD" id="cd12823">
    <property type="entry name" value="Mrs2_Mfm1p-like"/>
    <property type="match status" value="1"/>
</dbReference>
<dbReference type="EMBL" id="JADGJD010001502">
    <property type="protein sequence ID" value="KAJ3041186.1"/>
    <property type="molecule type" value="Genomic_DNA"/>
</dbReference>
<evidence type="ECO:0000256" key="9">
    <source>
        <dbReference type="ARBA" id="ARBA00023136"/>
    </source>
</evidence>
<evidence type="ECO:0000256" key="3">
    <source>
        <dbReference type="ARBA" id="ARBA00022448"/>
    </source>
</evidence>
<keyword evidence="5 10" id="KW-0460">Magnesium</keyword>
<organism evidence="11 12">
    <name type="scientific">Rhizophlyctis rosea</name>
    <dbReference type="NCBI Taxonomy" id="64517"/>
    <lineage>
        <taxon>Eukaryota</taxon>
        <taxon>Fungi</taxon>
        <taxon>Fungi incertae sedis</taxon>
        <taxon>Chytridiomycota</taxon>
        <taxon>Chytridiomycota incertae sedis</taxon>
        <taxon>Chytridiomycetes</taxon>
        <taxon>Rhizophlyctidales</taxon>
        <taxon>Rhizophlyctidaceae</taxon>
        <taxon>Rhizophlyctis</taxon>
    </lineage>
</organism>
<keyword evidence="10" id="KW-0999">Mitochondrion inner membrane</keyword>
<dbReference type="AlphaFoldDB" id="A0AAD5SB37"/>
<dbReference type="GO" id="GO:0015095">
    <property type="term" value="F:magnesium ion transmembrane transporter activity"/>
    <property type="evidence" value="ECO:0007669"/>
    <property type="project" value="TreeGrafter"/>
</dbReference>
<proteinExistence type="inferred from homology"/>
<dbReference type="Proteomes" id="UP001212841">
    <property type="component" value="Unassembled WGS sequence"/>
</dbReference>
<keyword evidence="6" id="KW-0809">Transit peptide</keyword>
<sequence length="219" mass="24389">MAIFVEVRDEANYSNEFITMMREKIKDGAGFFEFKILEAILYDVIVELEAEQAKLIPPIQRLLNELDERISEESLKDLLEARRAVSTFGQKVDSIRTAIAQILDNDEDLAGLYLTDKAAGRPRAISDHMEAELMFEHYMNLADEIANNVAQVSSNIASTQVILNIILDSQRNRLIIYELKATLATAGISAGAFIASMFGMNLHSGLEETPDVFWTVAGG</sequence>
<evidence type="ECO:0000256" key="8">
    <source>
        <dbReference type="ARBA" id="ARBA00023065"/>
    </source>
</evidence>
<feature type="non-terminal residue" evidence="11">
    <location>
        <position position="219"/>
    </location>
</feature>
<evidence type="ECO:0000256" key="5">
    <source>
        <dbReference type="ARBA" id="ARBA00022842"/>
    </source>
</evidence>
<evidence type="ECO:0000256" key="6">
    <source>
        <dbReference type="ARBA" id="ARBA00022946"/>
    </source>
</evidence>
<dbReference type="Pfam" id="PF22099">
    <property type="entry name" value="MRS2-like"/>
    <property type="match status" value="1"/>
</dbReference>
<dbReference type="GO" id="GO:0045016">
    <property type="term" value="P:mitochondrial magnesium ion transmembrane transport"/>
    <property type="evidence" value="ECO:0007669"/>
    <property type="project" value="TreeGrafter"/>
</dbReference>
<keyword evidence="8 10" id="KW-0406">Ion transport</keyword>
<dbReference type="PANTHER" id="PTHR13890:SF0">
    <property type="entry name" value="MAGNESIUM TRANSPORTER MRS2 HOMOLOG, MITOCHONDRIAL"/>
    <property type="match status" value="1"/>
</dbReference>
<evidence type="ECO:0000256" key="4">
    <source>
        <dbReference type="ARBA" id="ARBA00022692"/>
    </source>
</evidence>
<comment type="caution">
    <text evidence="11">The sequence shown here is derived from an EMBL/GenBank/DDBJ whole genome shotgun (WGS) entry which is preliminary data.</text>
</comment>
<name>A0AAD5SB37_9FUNG</name>
<evidence type="ECO:0000256" key="10">
    <source>
        <dbReference type="RuleBase" id="RU366042"/>
    </source>
</evidence>
<dbReference type="InterPro" id="IPR039204">
    <property type="entry name" value="MRS2-like"/>
</dbReference>
<protein>
    <recommendedName>
        <fullName evidence="10">Magnesium transporter</fullName>
    </recommendedName>
</protein>
<evidence type="ECO:0000256" key="2">
    <source>
        <dbReference type="ARBA" id="ARBA00009765"/>
    </source>
</evidence>